<accession>A0A3B0J5K0</accession>
<proteinExistence type="predicted"/>
<dbReference type="OrthoDB" id="7851580at2759"/>
<feature type="signal peptide" evidence="1">
    <location>
        <begin position="1"/>
        <end position="34"/>
    </location>
</feature>
<dbReference type="Proteomes" id="UP000268350">
    <property type="component" value="Unassembled WGS sequence"/>
</dbReference>
<feature type="chain" id="PRO_5017322777" description="EB domain-containing protein" evidence="1">
    <location>
        <begin position="35"/>
        <end position="119"/>
    </location>
</feature>
<protein>
    <recommendedName>
        <fullName evidence="4">EB domain-containing protein</fullName>
    </recommendedName>
</protein>
<evidence type="ECO:0000313" key="2">
    <source>
        <dbReference type="EMBL" id="SPP77087.1"/>
    </source>
</evidence>
<reference evidence="3" key="1">
    <citation type="submission" date="2018-01" db="EMBL/GenBank/DDBJ databases">
        <authorList>
            <person name="Alioto T."/>
            <person name="Alioto T."/>
        </authorList>
    </citation>
    <scope>NUCLEOTIDE SEQUENCE [LARGE SCALE GENOMIC DNA]</scope>
</reference>
<name>A0A3B0J5K0_DROGU</name>
<dbReference type="AlphaFoldDB" id="A0A3B0J5K0"/>
<keyword evidence="3" id="KW-1185">Reference proteome</keyword>
<gene>
    <name evidence="2" type="ORF">DGUA_6G007722</name>
</gene>
<organism evidence="2 3">
    <name type="scientific">Drosophila guanche</name>
    <name type="common">Fruit fly</name>
    <dbReference type="NCBI Taxonomy" id="7266"/>
    <lineage>
        <taxon>Eukaryota</taxon>
        <taxon>Metazoa</taxon>
        <taxon>Ecdysozoa</taxon>
        <taxon>Arthropoda</taxon>
        <taxon>Hexapoda</taxon>
        <taxon>Insecta</taxon>
        <taxon>Pterygota</taxon>
        <taxon>Neoptera</taxon>
        <taxon>Endopterygota</taxon>
        <taxon>Diptera</taxon>
        <taxon>Brachycera</taxon>
        <taxon>Muscomorpha</taxon>
        <taxon>Ephydroidea</taxon>
        <taxon>Drosophilidae</taxon>
        <taxon>Drosophila</taxon>
        <taxon>Sophophora</taxon>
    </lineage>
</organism>
<evidence type="ECO:0008006" key="4">
    <source>
        <dbReference type="Google" id="ProtNLM"/>
    </source>
</evidence>
<evidence type="ECO:0000256" key="1">
    <source>
        <dbReference type="SAM" id="SignalP"/>
    </source>
</evidence>
<dbReference type="OMA" id="CYDPKCV"/>
<sequence length="119" mass="13503">MVRLNCSKQRVPRSDTMRFLCLFLASCLCSVVAAQRDDQYDVVGVSCGRDEVVSCMLVQCTAGSFCPAAQYCYDPKCVCRRGYRRVRGACQPKHKTHQLASDTRNAALLQTHFRENFHF</sequence>
<dbReference type="EMBL" id="OUUW01000002">
    <property type="protein sequence ID" value="SPP77087.1"/>
    <property type="molecule type" value="Genomic_DNA"/>
</dbReference>
<keyword evidence="1" id="KW-0732">Signal</keyword>
<evidence type="ECO:0000313" key="3">
    <source>
        <dbReference type="Proteomes" id="UP000268350"/>
    </source>
</evidence>